<name>A0A9W6LMH5_9FUSO</name>
<keyword evidence="1 2" id="KW-0732">Signal</keyword>
<dbReference type="Pfam" id="PF13505">
    <property type="entry name" value="OMP_b-brl"/>
    <property type="match status" value="1"/>
</dbReference>
<feature type="domain" description="Outer membrane protein beta-barrel" evidence="3">
    <location>
        <begin position="8"/>
        <end position="171"/>
    </location>
</feature>
<sequence length="188" mass="20966">MKRVLLGITALLLVCAPAYAALEGRSAMFKLGVAGGQMDTDTSAGDEDLDIYPTVGLEYLFRFESGMDLGLGAAFEKHELKDVVFQNGFNDVESYPVYGILRYRFNVWENWTPYIYGNLGYAFTDKDRGDLTIDSGPYYGAGVGLEYRESFGIEAGWSRTEFDAEIDGKDIDPVSDLFKLSLTMRLDH</sequence>
<dbReference type="RefSeq" id="WP_281835428.1">
    <property type="nucleotide sequence ID" value="NZ_BSDY01000007.1"/>
</dbReference>
<dbReference type="InterPro" id="IPR011250">
    <property type="entry name" value="OMP/PagP_B-barrel"/>
</dbReference>
<keyword evidence="5" id="KW-1185">Reference proteome</keyword>
<evidence type="ECO:0000256" key="2">
    <source>
        <dbReference type="SAM" id="SignalP"/>
    </source>
</evidence>
<protein>
    <recommendedName>
        <fullName evidence="3">Outer membrane protein beta-barrel domain-containing protein</fullName>
    </recommendedName>
</protein>
<accession>A0A9W6LMH5</accession>
<dbReference type="AlphaFoldDB" id="A0A9W6LMH5"/>
<evidence type="ECO:0000313" key="5">
    <source>
        <dbReference type="Proteomes" id="UP001144471"/>
    </source>
</evidence>
<comment type="caution">
    <text evidence="4">The sequence shown here is derived from an EMBL/GenBank/DDBJ whole genome shotgun (WGS) entry which is preliminary data.</text>
</comment>
<proteinExistence type="predicted"/>
<feature type="signal peptide" evidence="2">
    <location>
        <begin position="1"/>
        <end position="20"/>
    </location>
</feature>
<dbReference type="EMBL" id="BSDY01000007">
    <property type="protein sequence ID" value="GLI56341.1"/>
    <property type="molecule type" value="Genomic_DNA"/>
</dbReference>
<dbReference type="Proteomes" id="UP001144471">
    <property type="component" value="Unassembled WGS sequence"/>
</dbReference>
<reference evidence="4" key="1">
    <citation type="submission" date="2022-12" db="EMBL/GenBank/DDBJ databases">
        <title>Reference genome sequencing for broad-spectrum identification of bacterial and archaeal isolates by mass spectrometry.</title>
        <authorList>
            <person name="Sekiguchi Y."/>
            <person name="Tourlousse D.M."/>
        </authorList>
    </citation>
    <scope>NUCLEOTIDE SEQUENCE</scope>
    <source>
        <strain evidence="4">10succ1</strain>
    </source>
</reference>
<evidence type="ECO:0000313" key="4">
    <source>
        <dbReference type="EMBL" id="GLI56341.1"/>
    </source>
</evidence>
<organism evidence="4 5">
    <name type="scientific">Propionigenium maris DSM 9537</name>
    <dbReference type="NCBI Taxonomy" id="1123000"/>
    <lineage>
        <taxon>Bacteria</taxon>
        <taxon>Fusobacteriati</taxon>
        <taxon>Fusobacteriota</taxon>
        <taxon>Fusobacteriia</taxon>
        <taxon>Fusobacteriales</taxon>
        <taxon>Fusobacteriaceae</taxon>
        <taxon>Propionigenium</taxon>
    </lineage>
</organism>
<evidence type="ECO:0000256" key="1">
    <source>
        <dbReference type="ARBA" id="ARBA00022729"/>
    </source>
</evidence>
<dbReference type="InterPro" id="IPR027385">
    <property type="entry name" value="Beta-barrel_OMP"/>
</dbReference>
<dbReference type="Gene3D" id="2.40.160.20">
    <property type="match status" value="1"/>
</dbReference>
<gene>
    <name evidence="4" type="ORF">PM10SUCC1_18550</name>
</gene>
<feature type="chain" id="PRO_5040910461" description="Outer membrane protein beta-barrel domain-containing protein" evidence="2">
    <location>
        <begin position="21"/>
        <end position="188"/>
    </location>
</feature>
<dbReference type="SUPFAM" id="SSF56925">
    <property type="entry name" value="OMPA-like"/>
    <property type="match status" value="1"/>
</dbReference>
<evidence type="ECO:0000259" key="3">
    <source>
        <dbReference type="Pfam" id="PF13505"/>
    </source>
</evidence>